<dbReference type="OrthoDB" id="9766552at2"/>
<name>A0A6H3NXM3_9LEPT</name>
<dbReference type="InterPro" id="IPR039760">
    <property type="entry name" value="MOFRL_protein"/>
</dbReference>
<feature type="domain" description="MOFRL" evidence="1">
    <location>
        <begin position="277"/>
        <end position="384"/>
    </location>
</feature>
<dbReference type="AlphaFoldDB" id="A0A6H3NXM3"/>
<proteinExistence type="predicted"/>
<dbReference type="PANTHER" id="PTHR12227:SF0">
    <property type="entry name" value="GLYCERATE KINASE"/>
    <property type="match status" value="1"/>
</dbReference>
<protein>
    <submittedName>
        <fullName evidence="3">DUF4147 domain-containing protein</fullName>
    </submittedName>
</protein>
<dbReference type="RefSeq" id="WP_135746029.1">
    <property type="nucleotide sequence ID" value="NZ_RQHT01000014.1"/>
</dbReference>
<feature type="domain" description="MOFRL-associated" evidence="2">
    <location>
        <begin position="11"/>
        <end position="219"/>
    </location>
</feature>
<dbReference type="Pfam" id="PF05161">
    <property type="entry name" value="MOFRL"/>
    <property type="match status" value="1"/>
</dbReference>
<evidence type="ECO:0000313" key="4">
    <source>
        <dbReference type="Proteomes" id="UP000297649"/>
    </source>
</evidence>
<reference evidence="3" key="1">
    <citation type="journal article" date="2019" name="PLoS Negl. Trop. Dis.">
        <title>Revisiting the worldwide diversity of Leptospira species in the environment.</title>
        <authorList>
            <person name="Vincent A.T."/>
            <person name="Schiettekatte O."/>
            <person name="Bourhy P."/>
            <person name="Veyrier F.J."/>
            <person name="Picardeau M."/>
        </authorList>
    </citation>
    <scope>NUCLEOTIDE SEQUENCE [LARGE SCALE GENOMIC DNA]</scope>
    <source>
        <strain evidence="3">201601109</strain>
    </source>
</reference>
<evidence type="ECO:0000313" key="3">
    <source>
        <dbReference type="EMBL" id="TGN16418.1"/>
    </source>
</evidence>
<dbReference type="Gene3D" id="3.40.50.10180">
    <property type="entry name" value="Glycerate kinase, MOFRL-like N-terminal domain"/>
    <property type="match status" value="1"/>
</dbReference>
<dbReference type="SUPFAM" id="SSF82544">
    <property type="entry name" value="GckA/TtuD-like"/>
    <property type="match status" value="1"/>
</dbReference>
<dbReference type="InterPro" id="IPR037035">
    <property type="entry name" value="GK-like_C_sf"/>
</dbReference>
<dbReference type="Proteomes" id="UP000297649">
    <property type="component" value="Unassembled WGS sequence"/>
</dbReference>
<sequence length="395" mass="43512">MNSLKNDIEFLFWEGVKAATPKYLSPRFWNLHSELRKELKNPKKKTYVFALGKAAFAMAVSFQESFPVNSGFILTKYDHLPSEIKSIGQMGVWKCRESSHPIPDKNTELYSREVLLELLGLDESYQLVVLLSGGGSSLFEIPEDGFDLNDIIQLSEKLLKKGLGIHEINAERKKYSAVKAGKLLKRLHPNLKVYTFAISDVLGDDPAVIASGPTYPGSEYYVMGNLSTSLSAMEVAAKSLGYKVKIISDSWGFSSEETASRLIEELLLADKYDQKQAILLGGEMVCPVKGNGKGGRNQETALRMAILSESVRINRNWMFLSCGTDGTDGPTDAAGGIVGPDTLLQMKKNGWDVNKELNDSNAYPILKDTNSLLFTGATGTNVNDLLILLLAERNL</sequence>
<organism evidence="3 4">
    <name type="scientific">Leptospira bandrabouensis</name>
    <dbReference type="NCBI Taxonomy" id="2484903"/>
    <lineage>
        <taxon>Bacteria</taxon>
        <taxon>Pseudomonadati</taxon>
        <taxon>Spirochaetota</taxon>
        <taxon>Spirochaetia</taxon>
        <taxon>Leptospirales</taxon>
        <taxon>Leptospiraceae</taxon>
        <taxon>Leptospira</taxon>
    </lineage>
</organism>
<dbReference type="GO" id="GO:0005737">
    <property type="term" value="C:cytoplasm"/>
    <property type="evidence" value="ECO:0007669"/>
    <property type="project" value="TreeGrafter"/>
</dbReference>
<gene>
    <name evidence="3" type="ORF">EHR08_09220</name>
</gene>
<dbReference type="PANTHER" id="PTHR12227">
    <property type="entry name" value="GLYCERATE KINASE"/>
    <property type="match status" value="1"/>
</dbReference>
<evidence type="ECO:0000259" key="1">
    <source>
        <dbReference type="Pfam" id="PF05161"/>
    </source>
</evidence>
<dbReference type="InterPro" id="IPR025286">
    <property type="entry name" value="MOFRL_assoc_dom"/>
</dbReference>
<dbReference type="Pfam" id="PF13660">
    <property type="entry name" value="DUF4147"/>
    <property type="match status" value="1"/>
</dbReference>
<keyword evidence="4" id="KW-1185">Reference proteome</keyword>
<comment type="caution">
    <text evidence="3">The sequence shown here is derived from an EMBL/GenBank/DDBJ whole genome shotgun (WGS) entry which is preliminary data.</text>
</comment>
<dbReference type="InterPro" id="IPR038614">
    <property type="entry name" value="GK_N_sf"/>
</dbReference>
<dbReference type="Gene3D" id="3.40.1480.10">
    <property type="entry name" value="MOFRL domain"/>
    <property type="match status" value="1"/>
</dbReference>
<dbReference type="EMBL" id="RQHU01000005">
    <property type="protein sequence ID" value="TGN16418.1"/>
    <property type="molecule type" value="Genomic_DNA"/>
</dbReference>
<dbReference type="InterPro" id="IPR007835">
    <property type="entry name" value="MOFRL"/>
</dbReference>
<evidence type="ECO:0000259" key="2">
    <source>
        <dbReference type="Pfam" id="PF13660"/>
    </source>
</evidence>
<dbReference type="GO" id="GO:0008887">
    <property type="term" value="F:glycerate kinase activity"/>
    <property type="evidence" value="ECO:0007669"/>
    <property type="project" value="InterPro"/>
</dbReference>
<accession>A0A6H3NXM3</accession>